<keyword evidence="12" id="KW-1185">Reference proteome</keyword>
<comment type="subcellular location">
    <subcellularLocation>
        <location evidence="2">Secreted</location>
    </subcellularLocation>
</comment>
<evidence type="ECO:0000313" key="11">
    <source>
        <dbReference type="EMBL" id="RJF81377.1"/>
    </source>
</evidence>
<feature type="domain" description="PLD phosphodiesterase" evidence="10">
    <location>
        <begin position="386"/>
        <end position="413"/>
    </location>
</feature>
<feature type="domain" description="PLD phosphodiesterase" evidence="10">
    <location>
        <begin position="154"/>
        <end position="181"/>
    </location>
</feature>
<gene>
    <name evidence="11" type="ORF">D3877_14505</name>
</gene>
<evidence type="ECO:0000256" key="9">
    <source>
        <dbReference type="SAM" id="Phobius"/>
    </source>
</evidence>
<comment type="caution">
    <text evidence="11">The sequence shown here is derived from an EMBL/GenBank/DDBJ whole genome shotgun (WGS) entry which is preliminary data.</text>
</comment>
<dbReference type="OrthoDB" id="8828485at2"/>
<dbReference type="InterPro" id="IPR025202">
    <property type="entry name" value="PLD-like_dom"/>
</dbReference>
<dbReference type="Gene3D" id="3.30.870.10">
    <property type="entry name" value="Endonuclease Chain A"/>
    <property type="match status" value="2"/>
</dbReference>
<keyword evidence="5" id="KW-0677">Repeat</keyword>
<dbReference type="RefSeq" id="WP_119831466.1">
    <property type="nucleotide sequence ID" value="NZ_QYUL01000002.1"/>
</dbReference>
<keyword evidence="7" id="KW-0443">Lipid metabolism</keyword>
<name>A0A418VW40_9PROT</name>
<keyword evidence="9" id="KW-1133">Transmembrane helix</keyword>
<organism evidence="11 12">
    <name type="scientific">Azospirillum cavernae</name>
    <dbReference type="NCBI Taxonomy" id="2320860"/>
    <lineage>
        <taxon>Bacteria</taxon>
        <taxon>Pseudomonadati</taxon>
        <taxon>Pseudomonadota</taxon>
        <taxon>Alphaproteobacteria</taxon>
        <taxon>Rhodospirillales</taxon>
        <taxon>Azospirillaceae</taxon>
        <taxon>Azospirillum</taxon>
    </lineage>
</organism>
<evidence type="ECO:0000256" key="7">
    <source>
        <dbReference type="ARBA" id="ARBA00023098"/>
    </source>
</evidence>
<keyword evidence="9" id="KW-0812">Transmembrane</keyword>
<dbReference type="Pfam" id="PF13091">
    <property type="entry name" value="PLDc_2"/>
    <property type="match status" value="1"/>
</dbReference>
<dbReference type="CDD" id="cd09143">
    <property type="entry name" value="PLDc_vPLD1_2_like_bac_2"/>
    <property type="match status" value="1"/>
</dbReference>
<dbReference type="PANTHER" id="PTHR18896">
    <property type="entry name" value="PHOSPHOLIPASE D"/>
    <property type="match status" value="1"/>
</dbReference>
<dbReference type="InterPro" id="IPR015679">
    <property type="entry name" value="PLipase_D_fam"/>
</dbReference>
<dbReference type="EMBL" id="QYUL01000002">
    <property type="protein sequence ID" value="RJF81377.1"/>
    <property type="molecule type" value="Genomic_DNA"/>
</dbReference>
<keyword evidence="4" id="KW-0964">Secreted</keyword>
<evidence type="ECO:0000313" key="12">
    <source>
        <dbReference type="Proteomes" id="UP000283458"/>
    </source>
</evidence>
<dbReference type="InterPro" id="IPR001736">
    <property type="entry name" value="PLipase_D/transphosphatidylase"/>
</dbReference>
<evidence type="ECO:0000256" key="3">
    <source>
        <dbReference type="ARBA" id="ARBA00018392"/>
    </source>
</evidence>
<dbReference type="GO" id="GO:0009395">
    <property type="term" value="P:phospholipid catabolic process"/>
    <property type="evidence" value="ECO:0007669"/>
    <property type="project" value="TreeGrafter"/>
</dbReference>
<accession>A0A418VW40</accession>
<dbReference type="Pfam" id="PF00614">
    <property type="entry name" value="PLDc"/>
    <property type="match status" value="1"/>
</dbReference>
<comment type="function">
    <text evidence="1">Could be a virulence factor.</text>
</comment>
<feature type="transmembrane region" description="Helical" evidence="9">
    <location>
        <begin position="531"/>
        <end position="550"/>
    </location>
</feature>
<sequence length="618" mass="68345">MTVDPPSSLAPPPDAAGLSGIAPSSLETAAILEPGRTCWRIERTNRLSVIVDAEAYFLHAKAALRRARRSVYLSAWDFDARIRLTPQSRRAHRPDRLGHLLNWLATSRPDLRIHVLKWDYAELFDLARWTHPFLLRNWLTHPRLQYRLDGDHPTGACHHQKLLVIDDSLAFCGGLDLTANRWDTRAHRGQERLRRQPDGAPYEPFHDVMMAVDGDAARALGDLFRARWLRATGEELTPPAAPLPPPRRFAYRRFLLRRTPADPWPPGLAPLVTGARVGLSRTDPACNGRAEVREVEALFLAAIAQARRVIYLESQYLASTAVADALAARLGEDDGPEVVVVNPARSTSWLENTVMLGARATIAQALRAADRHGRFALYCPRADDGTAITVHAKVMVVDDRLLRVGSANLNNRSMGLDTECDLALEARPDDPADAALRRAIAHSRDDLVAEHLGVTPDIVAGEFRRRGSLIAAIEALRRPDGRRLEPLVEPELDGLTLAVAEARVFDPERPVDAVDILRRVLPSRIPRRHRWLILGLGFLTLLLALAPTAAEGWDEDSVATMVGLARFLRAVTMVEGWLGRMLAEYGLALAALLLIVGWLARWAARAAATKTTKGSDLP</sequence>
<protein>
    <recommendedName>
        <fullName evidence="3">Phospholipase D</fullName>
    </recommendedName>
    <alternativeName>
        <fullName evidence="8">Choline phosphatase</fullName>
    </alternativeName>
</protein>
<dbReference type="Proteomes" id="UP000283458">
    <property type="component" value="Unassembled WGS sequence"/>
</dbReference>
<feature type="transmembrane region" description="Helical" evidence="9">
    <location>
        <begin position="585"/>
        <end position="604"/>
    </location>
</feature>
<evidence type="ECO:0000256" key="2">
    <source>
        <dbReference type="ARBA" id="ARBA00004613"/>
    </source>
</evidence>
<dbReference type="AlphaFoldDB" id="A0A418VW40"/>
<dbReference type="PANTHER" id="PTHR18896:SF60">
    <property type="entry name" value="PHOSPHOLIPASE D"/>
    <property type="match status" value="1"/>
</dbReference>
<dbReference type="PROSITE" id="PS50035">
    <property type="entry name" value="PLD"/>
    <property type="match status" value="2"/>
</dbReference>
<keyword evidence="9" id="KW-0472">Membrane</keyword>
<keyword evidence="6" id="KW-0378">Hydrolase</keyword>
<evidence type="ECO:0000256" key="1">
    <source>
        <dbReference type="ARBA" id="ARBA00003145"/>
    </source>
</evidence>
<reference evidence="11 12" key="1">
    <citation type="submission" date="2018-09" db="EMBL/GenBank/DDBJ databases">
        <authorList>
            <person name="Zhu H."/>
        </authorList>
    </citation>
    <scope>NUCLEOTIDE SEQUENCE [LARGE SCALE GENOMIC DNA]</scope>
    <source>
        <strain evidence="11 12">K2W22B-5</strain>
    </source>
</reference>
<dbReference type="CDD" id="cd09140">
    <property type="entry name" value="PLDc_vPLD1_2_like_bac_1"/>
    <property type="match status" value="1"/>
</dbReference>
<dbReference type="GO" id="GO:0005576">
    <property type="term" value="C:extracellular region"/>
    <property type="evidence" value="ECO:0007669"/>
    <property type="project" value="UniProtKB-SubCell"/>
</dbReference>
<dbReference type="GO" id="GO:0005886">
    <property type="term" value="C:plasma membrane"/>
    <property type="evidence" value="ECO:0007669"/>
    <property type="project" value="TreeGrafter"/>
</dbReference>
<dbReference type="GO" id="GO:0004630">
    <property type="term" value="F:phospholipase D activity"/>
    <property type="evidence" value="ECO:0007669"/>
    <property type="project" value="TreeGrafter"/>
</dbReference>
<dbReference type="SMART" id="SM00155">
    <property type="entry name" value="PLDc"/>
    <property type="match status" value="2"/>
</dbReference>
<evidence type="ECO:0000256" key="5">
    <source>
        <dbReference type="ARBA" id="ARBA00022737"/>
    </source>
</evidence>
<evidence type="ECO:0000256" key="8">
    <source>
        <dbReference type="ARBA" id="ARBA00029594"/>
    </source>
</evidence>
<evidence type="ECO:0000259" key="10">
    <source>
        <dbReference type="PROSITE" id="PS50035"/>
    </source>
</evidence>
<evidence type="ECO:0000256" key="4">
    <source>
        <dbReference type="ARBA" id="ARBA00022525"/>
    </source>
</evidence>
<evidence type="ECO:0000256" key="6">
    <source>
        <dbReference type="ARBA" id="ARBA00022801"/>
    </source>
</evidence>
<proteinExistence type="predicted"/>
<dbReference type="SUPFAM" id="SSF56024">
    <property type="entry name" value="Phospholipase D/nuclease"/>
    <property type="match status" value="2"/>
</dbReference>